<dbReference type="Proteomes" id="UP000193144">
    <property type="component" value="Unassembled WGS sequence"/>
</dbReference>
<comment type="caution">
    <text evidence="2">The sequence shown here is derived from an EMBL/GenBank/DDBJ whole genome shotgun (WGS) entry which is preliminary data.</text>
</comment>
<gene>
    <name evidence="2" type="ORF">BCR34DRAFT_262017</name>
</gene>
<evidence type="ECO:0000256" key="1">
    <source>
        <dbReference type="SAM" id="MobiDB-lite"/>
    </source>
</evidence>
<name>A0A1Y1ZTQ7_9PLEO</name>
<dbReference type="AlphaFoldDB" id="A0A1Y1ZTQ7"/>
<evidence type="ECO:0000313" key="3">
    <source>
        <dbReference type="Proteomes" id="UP000193144"/>
    </source>
</evidence>
<proteinExistence type="predicted"/>
<evidence type="ECO:0000313" key="2">
    <source>
        <dbReference type="EMBL" id="ORY13608.1"/>
    </source>
</evidence>
<dbReference type="EMBL" id="MCFA01000040">
    <property type="protein sequence ID" value="ORY13608.1"/>
    <property type="molecule type" value="Genomic_DNA"/>
</dbReference>
<accession>A0A1Y1ZTQ7</accession>
<feature type="region of interest" description="Disordered" evidence="1">
    <location>
        <begin position="1"/>
        <end position="28"/>
    </location>
</feature>
<organism evidence="2 3">
    <name type="scientific">Clohesyomyces aquaticus</name>
    <dbReference type="NCBI Taxonomy" id="1231657"/>
    <lineage>
        <taxon>Eukaryota</taxon>
        <taxon>Fungi</taxon>
        <taxon>Dikarya</taxon>
        <taxon>Ascomycota</taxon>
        <taxon>Pezizomycotina</taxon>
        <taxon>Dothideomycetes</taxon>
        <taxon>Pleosporomycetidae</taxon>
        <taxon>Pleosporales</taxon>
        <taxon>Lindgomycetaceae</taxon>
        <taxon>Clohesyomyces</taxon>
    </lineage>
</organism>
<reference evidence="2 3" key="1">
    <citation type="submission" date="2016-07" db="EMBL/GenBank/DDBJ databases">
        <title>Pervasive Adenine N6-methylation of Active Genes in Fungi.</title>
        <authorList>
            <consortium name="DOE Joint Genome Institute"/>
            <person name="Mondo S.J."/>
            <person name="Dannebaum R.O."/>
            <person name="Kuo R.C."/>
            <person name="Labutti K."/>
            <person name="Haridas S."/>
            <person name="Kuo A."/>
            <person name="Salamov A."/>
            <person name="Ahrendt S.R."/>
            <person name="Lipzen A."/>
            <person name="Sullivan W."/>
            <person name="Andreopoulos W.B."/>
            <person name="Clum A."/>
            <person name="Lindquist E."/>
            <person name="Daum C."/>
            <person name="Ramamoorthy G.K."/>
            <person name="Gryganskyi A."/>
            <person name="Culley D."/>
            <person name="Magnuson J.K."/>
            <person name="James T.Y."/>
            <person name="O'Malley M.A."/>
            <person name="Stajich J.E."/>
            <person name="Spatafora J.W."/>
            <person name="Visel A."/>
            <person name="Grigoriev I.V."/>
        </authorList>
    </citation>
    <scope>NUCLEOTIDE SEQUENCE [LARGE SCALE GENOMIC DNA]</scope>
    <source>
        <strain evidence="2 3">CBS 115471</strain>
    </source>
</reference>
<keyword evidence="3" id="KW-1185">Reference proteome</keyword>
<protein>
    <submittedName>
        <fullName evidence="2">Uncharacterized protein</fullName>
    </submittedName>
</protein>
<sequence>MLGRSLPNPLSRLPTTPEPENDSSQTAKFSQANKSRYFALIVDEPSVSDKLTPALLMLPLFRRLARSRFFETLGCTFSATRGPCTPCHFLIAVSTFSVGVARLASGKQDRPITWAGPWQASHDKEIKGAGTASEGKRNRLTGFCDKFWIFVWPWPLFSISFSPPG</sequence>